<reference evidence="3 4" key="1">
    <citation type="submission" date="2023-01" db="EMBL/GenBank/DDBJ databases">
        <title>Psychroserpens ponticola sp. nov., isolated from seawater.</title>
        <authorList>
            <person name="Kristyanto S."/>
            <person name="Jung J."/>
            <person name="Kim J.M."/>
            <person name="Jeon C.O."/>
        </authorList>
    </citation>
    <scope>NUCLEOTIDE SEQUENCE [LARGE SCALE GENOMIC DNA]</scope>
    <source>
        <strain evidence="3 4">MSW6</strain>
    </source>
</reference>
<evidence type="ECO:0000259" key="2">
    <source>
        <dbReference type="PROSITE" id="PS50213"/>
    </source>
</evidence>
<dbReference type="Proteomes" id="UP001202717">
    <property type="component" value="Chromosome"/>
</dbReference>
<dbReference type="Gene3D" id="2.30.180.10">
    <property type="entry name" value="FAS1 domain"/>
    <property type="match status" value="3"/>
</dbReference>
<dbReference type="EMBL" id="CP116221">
    <property type="protein sequence ID" value="WCO02482.1"/>
    <property type="molecule type" value="Genomic_DNA"/>
</dbReference>
<keyword evidence="1" id="KW-0732">Signal</keyword>
<feature type="signal peptide" evidence="1">
    <location>
        <begin position="1"/>
        <end position="22"/>
    </location>
</feature>
<dbReference type="RefSeq" id="WP_249995251.1">
    <property type="nucleotide sequence ID" value="NZ_CP116221.1"/>
</dbReference>
<dbReference type="InterPro" id="IPR050904">
    <property type="entry name" value="Adhesion/Biosynth-related"/>
</dbReference>
<feature type="domain" description="FAS1" evidence="2">
    <location>
        <begin position="37"/>
        <end position="184"/>
    </location>
</feature>
<evidence type="ECO:0000313" key="4">
    <source>
        <dbReference type="Proteomes" id="UP001202717"/>
    </source>
</evidence>
<gene>
    <name evidence="3" type="ORF">MUN68_003075</name>
</gene>
<organism evidence="3 4">
    <name type="scientific">Psychroserpens ponticola</name>
    <dbReference type="NCBI Taxonomy" id="2932268"/>
    <lineage>
        <taxon>Bacteria</taxon>
        <taxon>Pseudomonadati</taxon>
        <taxon>Bacteroidota</taxon>
        <taxon>Flavobacteriia</taxon>
        <taxon>Flavobacteriales</taxon>
        <taxon>Flavobacteriaceae</taxon>
        <taxon>Psychroserpens</taxon>
    </lineage>
</organism>
<dbReference type="SMART" id="SM00554">
    <property type="entry name" value="FAS1"/>
    <property type="match status" value="3"/>
</dbReference>
<proteinExistence type="predicted"/>
<feature type="chain" id="PRO_5045387017" evidence="1">
    <location>
        <begin position="23"/>
        <end position="468"/>
    </location>
</feature>
<sequence length="468" mass="48217">MKIISKTLKLLPLLLFALVLQACSSDDDSGTTTIPQELNIVETAQATPVLSSLVTAIQAADGDLGTLLSGNGPFTVLAPTNDAFTAFLNGTPLDQVDTAVLEQILRNHVISADVSAAGLVSLSGADGKGYTKTNAAGAGGENLSLLFDTSSALPRFNNTANVVSADLADISASNGTVHVIDAVLGLPNIVDHALNNDNFTSLTGALTSENLVTTLQGDGPFTVFAPTNDAFTTFTNPNGNILSNILLNHVLVGTTALSSGLSSSYVSTGATNADGDALSLYVNVGDNVKLNGSTMVVVTDIVGTNGVVHVVDNVIDLPTIATFATTNDALENLVSALQLADTGMPTVPWIETVSDSSAGPYTVFAPTDNAFEDLLLELDPTGNTTLGDIDPTTVDAVLLVHVVNGNVRAEDLQSLMGTVPTLGGDLSLDINTLTLTDALMREIGIIAELTDVQAVNGVVHVVDRVIRP</sequence>
<dbReference type="InterPro" id="IPR000782">
    <property type="entry name" value="FAS1_domain"/>
</dbReference>
<accession>A0ABY7RZI9</accession>
<dbReference type="PROSITE" id="PS51257">
    <property type="entry name" value="PROKAR_LIPOPROTEIN"/>
    <property type="match status" value="1"/>
</dbReference>
<name>A0ABY7RZI9_9FLAO</name>
<feature type="domain" description="FAS1" evidence="2">
    <location>
        <begin position="186"/>
        <end position="315"/>
    </location>
</feature>
<feature type="domain" description="FAS1" evidence="2">
    <location>
        <begin position="317"/>
        <end position="466"/>
    </location>
</feature>
<keyword evidence="4" id="KW-1185">Reference proteome</keyword>
<evidence type="ECO:0000256" key="1">
    <source>
        <dbReference type="SAM" id="SignalP"/>
    </source>
</evidence>
<evidence type="ECO:0000313" key="3">
    <source>
        <dbReference type="EMBL" id="WCO02482.1"/>
    </source>
</evidence>
<dbReference type="PANTHER" id="PTHR10900:SF77">
    <property type="entry name" value="FI19380P1"/>
    <property type="match status" value="1"/>
</dbReference>
<dbReference type="InterPro" id="IPR036378">
    <property type="entry name" value="FAS1_dom_sf"/>
</dbReference>
<dbReference type="Pfam" id="PF02469">
    <property type="entry name" value="Fasciclin"/>
    <property type="match status" value="3"/>
</dbReference>
<dbReference type="PANTHER" id="PTHR10900">
    <property type="entry name" value="PERIOSTIN-RELATED"/>
    <property type="match status" value="1"/>
</dbReference>
<dbReference type="SUPFAM" id="SSF82153">
    <property type="entry name" value="FAS1 domain"/>
    <property type="match status" value="3"/>
</dbReference>
<protein>
    <submittedName>
        <fullName evidence="3">Fasciclin domain-containing protein</fullName>
    </submittedName>
</protein>
<dbReference type="PROSITE" id="PS50213">
    <property type="entry name" value="FAS1"/>
    <property type="match status" value="3"/>
</dbReference>